<feature type="transmembrane region" description="Helical" evidence="10">
    <location>
        <begin position="854"/>
        <end position="873"/>
    </location>
</feature>
<evidence type="ECO:0000259" key="11">
    <source>
        <dbReference type="PROSITE" id="PS50893"/>
    </source>
</evidence>
<dbReference type="InterPro" id="IPR008905">
    <property type="entry name" value="EIF3C_N_dom"/>
</dbReference>
<dbReference type="InterPro" id="IPR027417">
    <property type="entry name" value="P-loop_NTPase"/>
</dbReference>
<dbReference type="InterPro" id="IPR017871">
    <property type="entry name" value="ABC_transporter-like_CS"/>
</dbReference>
<evidence type="ECO:0000256" key="7">
    <source>
        <dbReference type="ARBA" id="ARBA00022989"/>
    </source>
</evidence>
<keyword evidence="3" id="KW-0813">Transport</keyword>
<accession>A0A1B7P2L1</accession>
<feature type="transmembrane region" description="Helical" evidence="10">
    <location>
        <begin position="959"/>
        <end position="977"/>
    </location>
</feature>
<evidence type="ECO:0000313" key="13">
    <source>
        <dbReference type="EMBL" id="OAX83256.1"/>
    </source>
</evidence>
<dbReference type="SUPFAM" id="SSF90123">
    <property type="entry name" value="ABC transporter transmembrane region"/>
    <property type="match status" value="2"/>
</dbReference>
<feature type="compositionally biased region" description="Acidic residues" evidence="9">
    <location>
        <begin position="33"/>
        <end position="57"/>
    </location>
</feature>
<feature type="transmembrane region" description="Helical" evidence="10">
    <location>
        <begin position="264"/>
        <end position="284"/>
    </location>
</feature>
<comment type="caution">
    <text evidence="13">The sequence shown here is derived from an EMBL/GenBank/DDBJ whole genome shotgun (WGS) entry which is preliminary data.</text>
</comment>
<dbReference type="Pfam" id="PF00005">
    <property type="entry name" value="ABC_tran"/>
    <property type="match status" value="3"/>
</dbReference>
<protein>
    <submittedName>
        <fullName evidence="13">Uncharacterized protein</fullName>
    </submittedName>
</protein>
<dbReference type="InterPro" id="IPR039421">
    <property type="entry name" value="Type_1_exporter"/>
</dbReference>
<feature type="domain" description="ABC transporter" evidence="11">
    <location>
        <begin position="464"/>
        <end position="741"/>
    </location>
</feature>
<feature type="transmembrane region" description="Helical" evidence="10">
    <location>
        <begin position="934"/>
        <end position="953"/>
    </location>
</feature>
<comment type="subcellular location">
    <subcellularLocation>
        <location evidence="1">Membrane</location>
        <topology evidence="1">Multi-pass membrane protein</topology>
    </subcellularLocation>
</comment>
<dbReference type="GO" id="GO:0016020">
    <property type="term" value="C:membrane"/>
    <property type="evidence" value="ECO:0007669"/>
    <property type="project" value="UniProtKB-SubCell"/>
</dbReference>
<dbReference type="GO" id="GO:0005852">
    <property type="term" value="C:eukaryotic translation initiation factor 3 complex"/>
    <property type="evidence" value="ECO:0007669"/>
    <property type="project" value="InterPro"/>
</dbReference>
<feature type="transmembrane region" description="Helical" evidence="10">
    <location>
        <begin position="810"/>
        <end position="834"/>
    </location>
</feature>
<dbReference type="Pfam" id="PF00664">
    <property type="entry name" value="ABC_membrane"/>
    <property type="match status" value="2"/>
</dbReference>
<evidence type="ECO:0000256" key="8">
    <source>
        <dbReference type="ARBA" id="ARBA00023136"/>
    </source>
</evidence>
<dbReference type="SMART" id="SM00382">
    <property type="entry name" value="AAA"/>
    <property type="match status" value="2"/>
</dbReference>
<dbReference type="GO" id="GO:0003743">
    <property type="term" value="F:translation initiation factor activity"/>
    <property type="evidence" value="ECO:0007669"/>
    <property type="project" value="InterPro"/>
</dbReference>
<feature type="region of interest" description="Disordered" evidence="9">
    <location>
        <begin position="1"/>
        <end position="84"/>
    </location>
</feature>
<dbReference type="CDD" id="cd18577">
    <property type="entry name" value="ABC_6TM_Pgp_ABCB1_D1_like"/>
    <property type="match status" value="1"/>
</dbReference>
<dbReference type="GO" id="GO:0031369">
    <property type="term" value="F:translation initiation factor binding"/>
    <property type="evidence" value="ECO:0007669"/>
    <property type="project" value="InterPro"/>
</dbReference>
<dbReference type="Gene3D" id="1.20.1560.10">
    <property type="entry name" value="ABC transporter type 1, transmembrane domain"/>
    <property type="match status" value="1"/>
</dbReference>
<keyword evidence="14" id="KW-1185">Reference proteome</keyword>
<dbReference type="InterPro" id="IPR036640">
    <property type="entry name" value="ABC1_TM_sf"/>
</dbReference>
<dbReference type="CDD" id="cd03249">
    <property type="entry name" value="ABC_MTABC3_MDL1_MDL2"/>
    <property type="match status" value="2"/>
</dbReference>
<feature type="transmembrane region" description="Helical" evidence="10">
    <location>
        <begin position="403"/>
        <end position="430"/>
    </location>
</feature>
<dbReference type="SUPFAM" id="SSF52540">
    <property type="entry name" value="P-loop containing nucleoside triphosphate hydrolases"/>
    <property type="match status" value="3"/>
</dbReference>
<comment type="similarity">
    <text evidence="2">Belongs to the ABC transporter superfamily. ABCB family. Multidrug resistance exporter (TC 3.A.1.201) subfamily.</text>
</comment>
<dbReference type="PROSITE" id="PS50929">
    <property type="entry name" value="ABC_TM1F"/>
    <property type="match status" value="2"/>
</dbReference>
<evidence type="ECO:0000313" key="14">
    <source>
        <dbReference type="Proteomes" id="UP000091918"/>
    </source>
</evidence>
<dbReference type="GO" id="GO:0140359">
    <property type="term" value="F:ABC-type transporter activity"/>
    <property type="evidence" value="ECO:0007669"/>
    <property type="project" value="InterPro"/>
</dbReference>
<organism evidence="13 14">
    <name type="scientific">Emergomyces africanus</name>
    <dbReference type="NCBI Taxonomy" id="1955775"/>
    <lineage>
        <taxon>Eukaryota</taxon>
        <taxon>Fungi</taxon>
        <taxon>Dikarya</taxon>
        <taxon>Ascomycota</taxon>
        <taxon>Pezizomycotina</taxon>
        <taxon>Eurotiomycetes</taxon>
        <taxon>Eurotiomycetidae</taxon>
        <taxon>Onygenales</taxon>
        <taxon>Ajellomycetaceae</taxon>
        <taxon>Emergomyces</taxon>
    </lineage>
</organism>
<evidence type="ECO:0000256" key="1">
    <source>
        <dbReference type="ARBA" id="ARBA00004141"/>
    </source>
</evidence>
<dbReference type="STRING" id="1658172.A0A1B7P2L1"/>
<feature type="compositionally biased region" description="Gly residues" evidence="9">
    <location>
        <begin position="1"/>
        <end position="10"/>
    </location>
</feature>
<feature type="transmembrane region" description="Helical" evidence="10">
    <location>
        <begin position="369"/>
        <end position="391"/>
    </location>
</feature>
<dbReference type="Pfam" id="PF05470">
    <property type="entry name" value="eIF-3c_N"/>
    <property type="match status" value="1"/>
</dbReference>
<evidence type="ECO:0000256" key="4">
    <source>
        <dbReference type="ARBA" id="ARBA00022692"/>
    </source>
</evidence>
<keyword evidence="5" id="KW-0547">Nucleotide-binding</keyword>
<dbReference type="PANTHER" id="PTHR24221">
    <property type="entry name" value="ATP-BINDING CASSETTE SUB-FAMILY B"/>
    <property type="match status" value="1"/>
</dbReference>
<dbReference type="Proteomes" id="UP000091918">
    <property type="component" value="Unassembled WGS sequence"/>
</dbReference>
<feature type="domain" description="ABC transporter" evidence="11">
    <location>
        <begin position="1135"/>
        <end position="1372"/>
    </location>
</feature>
<sequence length="1377" mass="152132">MSRFFHGGGSDSDSSSSDEEELYSDREEGQAPSDDEEESSEEEETSEEESSSSDEDERGGASIFLKQDAGGAGDDESDESGDEHQFTIVKSAKDKRLEELEQTMRLIENAEKINDWAVISTEFDKLNRQNMKIVQSGPTPKIYIKAIADLEDFMNETIAEHRIREFNGYFIPGSGVTKKQFLDSVNQSVLYIVYLFIGKFLLGYVSMFSLRMTGIRISARLRLSYLQALFSQPISVFDTLPPGRPTNTITTSSNAIQAGISDKLSILVQSLALVIGAYAVAFRYSWSLTLVSSASILFISIVYGTLVPMFIKVQKKVEQAEERASSIAGEALGSIRTIVSCGAEGRLAARYGKWVSETRKRGMRLAPQVGAQLAPSNFAMYASFALTFWFGVKQYASNNIPDVGPVITVIFSVLIVVSTLSFIATPIIAISKAVSASTYFFEMIDAPKPKTSGLKDEDVSITDILFKDVNFSYPSRPNVKIVNNLTLEIPAGKLTALVGPSGCGKSTIVALLERWYQIEAHYEGDSVPINNSPQHDSSQKQEELTIEATPNSGSITIGPHNLYDLDLKWWRSQIGLVQQEPFTFNTTIYQNVAYGLVGSKWENESEEVKRELVKEACQEAFASEYIERLPLGYDTMVGENGLKLSGGQRQRLAIARSIIKRPPILILDEATSSIDVRGERIVQEALDRVSKNRTTITIAHRLSTIKKADNIIVLKGGESVEQGTHDELLQLEGLYHSLVKNQRLEMGDEGPDIQGEADPKTQSDDMQILLKEASRVDTGGGPDQEPELAYKTKSLINSVGLFLWEQRKLWYLDISIIIAAAGCGSAYAIQSYIFAQLTFVFQLTGPALIDRSEFWSLMFFILALCVGVFYFILGFASTSLSVYICGTYRQQYFEHIITKPIHFFDKEGNSTGSLAARLSTDPTQLQELVGHQMAFPLISVFNIIGCISMAFSFGWKLTLVALFSAFPLIILAMFIRVRYEVQFEKMNVAVFESSSQFASEAISAFRTVTSLTLEDTITNRYSDLLQDHVKKAFLKARFATLIFAASDSIELPCMALCFWYGGQLLSTYEYDVLRFMVIYIAVVLGGQAAGQFGSLAPNIAQAAGAANRILSVRPSEKGDDDEKRTVGRFEGGAKIDFKSVNFKYPTRDLTVFKNLSFTIEKGQFAALVGPSGCGKSTVIGLLEKFYEYQNGTITIDGYDLHSLDVLSYRQSVSLVSQEPALYQGSVKDNVLLGVDPTTFTDEDVEKACKDANIHDFIVSLPEGYNTDVGLRGLAMSGGQKQRICIARALIRNPSILLLDEATSSLDSESEKHVQEAIERTAKGRTVVVVAHRLATIQNADVIFVFGDGGILEVGTHSALLKRRGTYYQMCESQALDR</sequence>
<reference evidence="13 14" key="1">
    <citation type="submission" date="2015-07" db="EMBL/GenBank/DDBJ databases">
        <title>Emmonsia species relationships and genome sequence.</title>
        <authorList>
            <person name="Cuomo C.A."/>
            <person name="Schwartz I.S."/>
            <person name="Kenyon C."/>
            <person name="de Hoog G.S."/>
            <person name="Govender N.P."/>
            <person name="Botha A."/>
            <person name="Moreno L."/>
            <person name="de Vries M."/>
            <person name="Munoz J.F."/>
            <person name="Stielow J.B."/>
        </authorList>
    </citation>
    <scope>NUCLEOTIDE SEQUENCE [LARGE SCALE GENOMIC DNA]</scope>
    <source>
        <strain evidence="13 14">CBS 136260</strain>
    </source>
</reference>
<dbReference type="OrthoDB" id="6500128at2759"/>
<evidence type="ECO:0000256" key="9">
    <source>
        <dbReference type="SAM" id="MobiDB-lite"/>
    </source>
</evidence>
<feature type="domain" description="ABC transmembrane type-1" evidence="12">
    <location>
        <begin position="816"/>
        <end position="1101"/>
    </location>
</feature>
<dbReference type="GO" id="GO:0016887">
    <property type="term" value="F:ATP hydrolysis activity"/>
    <property type="evidence" value="ECO:0007669"/>
    <property type="project" value="InterPro"/>
</dbReference>
<dbReference type="PANTHER" id="PTHR24221:SF213">
    <property type="entry name" value="ABC MULTIDRUG TRANSPORTER (EUROFUNG)"/>
    <property type="match status" value="1"/>
</dbReference>
<dbReference type="EMBL" id="LGUA01000197">
    <property type="protein sequence ID" value="OAX83256.1"/>
    <property type="molecule type" value="Genomic_DNA"/>
</dbReference>
<feature type="transmembrane region" description="Helical" evidence="10">
    <location>
        <begin position="1038"/>
        <end position="1061"/>
    </location>
</feature>
<proteinExistence type="inferred from homology"/>
<keyword evidence="8 10" id="KW-0472">Membrane</keyword>
<evidence type="ECO:0000256" key="3">
    <source>
        <dbReference type="ARBA" id="ARBA00022448"/>
    </source>
</evidence>
<keyword evidence="7 10" id="KW-1133">Transmembrane helix</keyword>
<feature type="transmembrane region" description="Helical" evidence="10">
    <location>
        <begin position="290"/>
        <end position="311"/>
    </location>
</feature>
<gene>
    <name evidence="13" type="ORF">ACJ72_02386</name>
</gene>
<evidence type="ECO:0000256" key="10">
    <source>
        <dbReference type="SAM" id="Phobius"/>
    </source>
</evidence>
<dbReference type="PROSITE" id="PS00211">
    <property type="entry name" value="ABC_TRANSPORTER_1"/>
    <property type="match status" value="2"/>
</dbReference>
<dbReference type="FunFam" id="3.40.50.300:FF:000913">
    <property type="entry name" value="ABC multidrug transporter SitT"/>
    <property type="match status" value="1"/>
</dbReference>
<dbReference type="Gene3D" id="3.40.50.300">
    <property type="entry name" value="P-loop containing nucleotide triphosphate hydrolases"/>
    <property type="match status" value="2"/>
</dbReference>
<keyword evidence="6" id="KW-0067">ATP-binding</keyword>
<feature type="transmembrane region" description="Helical" evidence="10">
    <location>
        <begin position="189"/>
        <end position="210"/>
    </location>
</feature>
<evidence type="ECO:0000256" key="2">
    <source>
        <dbReference type="ARBA" id="ARBA00007577"/>
    </source>
</evidence>
<dbReference type="InterPro" id="IPR011527">
    <property type="entry name" value="ABC1_TM_dom"/>
</dbReference>
<dbReference type="PROSITE" id="PS50893">
    <property type="entry name" value="ABC_TRANSPORTER_2"/>
    <property type="match status" value="2"/>
</dbReference>
<dbReference type="GO" id="GO:0005524">
    <property type="term" value="F:ATP binding"/>
    <property type="evidence" value="ECO:0007669"/>
    <property type="project" value="UniProtKB-KW"/>
</dbReference>
<keyword evidence="4 10" id="KW-0812">Transmembrane</keyword>
<evidence type="ECO:0000256" key="5">
    <source>
        <dbReference type="ARBA" id="ARBA00022741"/>
    </source>
</evidence>
<evidence type="ECO:0000256" key="6">
    <source>
        <dbReference type="ARBA" id="ARBA00022840"/>
    </source>
</evidence>
<evidence type="ECO:0000259" key="12">
    <source>
        <dbReference type="PROSITE" id="PS50929"/>
    </source>
</evidence>
<dbReference type="InterPro" id="IPR003593">
    <property type="entry name" value="AAA+_ATPase"/>
</dbReference>
<feature type="domain" description="ABC transmembrane type-1" evidence="12">
    <location>
        <begin position="189"/>
        <end position="432"/>
    </location>
</feature>
<dbReference type="FunFam" id="1.20.1560.10:FF:000057">
    <property type="entry name" value="ABC multidrug transporter SitT"/>
    <property type="match status" value="1"/>
</dbReference>
<name>A0A1B7P2L1_9EURO</name>
<dbReference type="CDD" id="cd18578">
    <property type="entry name" value="ABC_6TM_Pgp_ABCB1_D2_like"/>
    <property type="match status" value="1"/>
</dbReference>
<feature type="transmembrane region" description="Helical" evidence="10">
    <location>
        <begin position="1073"/>
        <end position="1090"/>
    </location>
</feature>
<dbReference type="InterPro" id="IPR003439">
    <property type="entry name" value="ABC_transporter-like_ATP-bd"/>
</dbReference>